<evidence type="ECO:0000313" key="3">
    <source>
        <dbReference type="EMBL" id="SDY76073.1"/>
    </source>
</evidence>
<keyword evidence="4" id="KW-1185">Reference proteome</keyword>
<dbReference type="GO" id="GO:0003677">
    <property type="term" value="F:DNA binding"/>
    <property type="evidence" value="ECO:0007669"/>
    <property type="project" value="InterPro"/>
</dbReference>
<dbReference type="PANTHER" id="PTHR34293">
    <property type="entry name" value="HTH-TYPE TRANSCRIPTIONAL REGULATOR TRMBL2"/>
    <property type="match status" value="1"/>
</dbReference>
<dbReference type="InterPro" id="IPR016032">
    <property type="entry name" value="Sig_transdc_resp-reg_C-effctor"/>
</dbReference>
<dbReference type="InterPro" id="IPR000792">
    <property type="entry name" value="Tscrpt_reg_LuxR_C"/>
</dbReference>
<dbReference type="SUPFAM" id="SSF46894">
    <property type="entry name" value="C-terminal effector domain of the bipartite response regulators"/>
    <property type="match status" value="1"/>
</dbReference>
<dbReference type="AlphaFoldDB" id="A0A1H3MHQ4"/>
<dbReference type="EMBL" id="FNPZ01000001">
    <property type="protein sequence ID" value="SDY76073.1"/>
    <property type="molecule type" value="Genomic_DNA"/>
</dbReference>
<dbReference type="InterPro" id="IPR051797">
    <property type="entry name" value="TrmB-like"/>
</dbReference>
<dbReference type="Proteomes" id="UP000198891">
    <property type="component" value="Unassembled WGS sequence"/>
</dbReference>
<dbReference type="PANTHER" id="PTHR34293:SF1">
    <property type="entry name" value="HTH-TYPE TRANSCRIPTIONAL REGULATOR TRMBL2"/>
    <property type="match status" value="1"/>
</dbReference>
<dbReference type="PROSITE" id="PS50043">
    <property type="entry name" value="HTH_LUXR_2"/>
    <property type="match status" value="1"/>
</dbReference>
<gene>
    <name evidence="3" type="ORF">SAMN05216554_1426</name>
</gene>
<proteinExistence type="predicted"/>
<dbReference type="STRING" id="381665.SAMN05216554_1426"/>
<accession>A0A1H3MHQ4</accession>
<protein>
    <recommendedName>
        <fullName evidence="2">HTH luxR-type domain-containing protein</fullName>
    </recommendedName>
</protein>
<dbReference type="InterPro" id="IPR036388">
    <property type="entry name" value="WH-like_DNA-bd_sf"/>
</dbReference>
<dbReference type="GO" id="GO:0006355">
    <property type="term" value="P:regulation of DNA-templated transcription"/>
    <property type="evidence" value="ECO:0007669"/>
    <property type="project" value="InterPro"/>
</dbReference>
<feature type="domain" description="HTH luxR-type" evidence="2">
    <location>
        <begin position="269"/>
        <end position="334"/>
    </location>
</feature>
<sequence>MLALAGLSDAAEQIYLFVIHRGKTLLSDVTARFDLDDDAATEQLESLRHIGLISRERSDAGFYVPVDPRYSLTSMVEQLSEGVGRIRQLIPTLADQFDRGATSAEENAETRILSDRDAVASWYVRLQHQATRELLVFDRPPYVSSSLEPLEAVVLGRGVSWRAIYTGDSFSREDSWEEAERLAGHGEQARIVSELPVKLAIADRTTALVSLSVEEGRSDAIVTESAPMVAALCDLFEFYWARALPLPEARERMRDPAAADPAPPPAPTATVPSRRISREEQAILALIGAGLKDEVIARRLGMSTRSLRRRSHQLMVELGADNRFQAGVEAARRGWV</sequence>
<evidence type="ECO:0000313" key="4">
    <source>
        <dbReference type="Proteomes" id="UP000198891"/>
    </source>
</evidence>
<organism evidence="3 4">
    <name type="scientific">Herbiconiux ginsengi</name>
    <dbReference type="NCBI Taxonomy" id="381665"/>
    <lineage>
        <taxon>Bacteria</taxon>
        <taxon>Bacillati</taxon>
        <taxon>Actinomycetota</taxon>
        <taxon>Actinomycetes</taxon>
        <taxon>Micrococcales</taxon>
        <taxon>Microbacteriaceae</taxon>
        <taxon>Herbiconiux</taxon>
    </lineage>
</organism>
<dbReference type="SUPFAM" id="SSF46785">
    <property type="entry name" value="Winged helix' DNA-binding domain"/>
    <property type="match status" value="1"/>
</dbReference>
<name>A0A1H3MHQ4_9MICO</name>
<dbReference type="Gene3D" id="1.10.10.10">
    <property type="entry name" value="Winged helix-like DNA-binding domain superfamily/Winged helix DNA-binding domain"/>
    <property type="match status" value="2"/>
</dbReference>
<dbReference type="SMART" id="SM00421">
    <property type="entry name" value="HTH_LUXR"/>
    <property type="match status" value="1"/>
</dbReference>
<evidence type="ECO:0000259" key="2">
    <source>
        <dbReference type="PROSITE" id="PS50043"/>
    </source>
</evidence>
<feature type="region of interest" description="Disordered" evidence="1">
    <location>
        <begin position="251"/>
        <end position="274"/>
    </location>
</feature>
<dbReference type="InterPro" id="IPR036390">
    <property type="entry name" value="WH_DNA-bd_sf"/>
</dbReference>
<reference evidence="3 4" key="1">
    <citation type="submission" date="2016-10" db="EMBL/GenBank/DDBJ databases">
        <authorList>
            <person name="de Groot N.N."/>
        </authorList>
    </citation>
    <scope>NUCLEOTIDE SEQUENCE [LARGE SCALE GENOMIC DNA]</scope>
    <source>
        <strain evidence="3 4">CGMCC 4.3491</strain>
    </source>
</reference>
<evidence type="ECO:0000256" key="1">
    <source>
        <dbReference type="SAM" id="MobiDB-lite"/>
    </source>
</evidence>